<accession>A0A8J3EBK8</accession>
<dbReference type="EMBL" id="BMKS01000003">
    <property type="protein sequence ID" value="GGG24496.1"/>
    <property type="molecule type" value="Genomic_DNA"/>
</dbReference>
<evidence type="ECO:0000256" key="1">
    <source>
        <dbReference type="ARBA" id="ARBA00000085"/>
    </source>
</evidence>
<keyword evidence="8" id="KW-0902">Two-component regulatory system</keyword>
<evidence type="ECO:0000256" key="10">
    <source>
        <dbReference type="SAM" id="Phobius"/>
    </source>
</evidence>
<gene>
    <name evidence="14" type="ORF">GCM10010964_10700</name>
</gene>
<dbReference type="PRINTS" id="PR00344">
    <property type="entry name" value="BCTRLSENSOR"/>
</dbReference>
<dbReference type="SMART" id="SM00387">
    <property type="entry name" value="HATPase_c"/>
    <property type="match status" value="1"/>
</dbReference>
<keyword evidence="6" id="KW-0418">Kinase</keyword>
<dbReference type="InterPro" id="IPR000700">
    <property type="entry name" value="PAS-assoc_C"/>
</dbReference>
<keyword evidence="15" id="KW-1185">Reference proteome</keyword>
<dbReference type="SUPFAM" id="SSF55785">
    <property type="entry name" value="PYP-like sensor domain (PAS domain)"/>
    <property type="match status" value="1"/>
</dbReference>
<dbReference type="InterPro" id="IPR000014">
    <property type="entry name" value="PAS"/>
</dbReference>
<dbReference type="InterPro" id="IPR004358">
    <property type="entry name" value="Sig_transdc_His_kin-like_C"/>
</dbReference>
<dbReference type="CDD" id="cd00082">
    <property type="entry name" value="HisKA"/>
    <property type="match status" value="1"/>
</dbReference>
<evidence type="ECO:0000259" key="12">
    <source>
        <dbReference type="PROSITE" id="PS50112"/>
    </source>
</evidence>
<dbReference type="InterPro" id="IPR035965">
    <property type="entry name" value="PAS-like_dom_sf"/>
</dbReference>
<dbReference type="RefSeq" id="WP_188898993.1">
    <property type="nucleotide sequence ID" value="NZ_BMKS01000003.1"/>
</dbReference>
<comment type="caution">
    <text evidence="14">The sequence shown here is derived from an EMBL/GenBank/DDBJ whole genome shotgun (WGS) entry which is preliminary data.</text>
</comment>
<evidence type="ECO:0000256" key="7">
    <source>
        <dbReference type="ARBA" id="ARBA00022840"/>
    </source>
</evidence>
<dbReference type="Pfam" id="PF08448">
    <property type="entry name" value="PAS_4"/>
    <property type="match status" value="1"/>
</dbReference>
<dbReference type="PROSITE" id="PS50113">
    <property type="entry name" value="PAC"/>
    <property type="match status" value="1"/>
</dbReference>
<dbReference type="EC" id="2.7.13.3" evidence="2"/>
<dbReference type="InterPro" id="IPR036890">
    <property type="entry name" value="HATPase_C_sf"/>
</dbReference>
<dbReference type="SMART" id="SM00388">
    <property type="entry name" value="HisKA"/>
    <property type="match status" value="1"/>
</dbReference>
<dbReference type="Gene3D" id="3.30.450.20">
    <property type="entry name" value="PAS domain"/>
    <property type="match status" value="1"/>
</dbReference>
<dbReference type="PROSITE" id="PS50112">
    <property type="entry name" value="PAS"/>
    <property type="match status" value="1"/>
</dbReference>
<comment type="catalytic activity">
    <reaction evidence="1">
        <text>ATP + protein L-histidine = ADP + protein N-phospho-L-histidine.</text>
        <dbReference type="EC" id="2.7.13.3"/>
    </reaction>
</comment>
<feature type="transmembrane region" description="Helical" evidence="10">
    <location>
        <begin position="92"/>
        <end position="111"/>
    </location>
</feature>
<evidence type="ECO:0000256" key="5">
    <source>
        <dbReference type="ARBA" id="ARBA00022741"/>
    </source>
</evidence>
<protein>
    <recommendedName>
        <fullName evidence="2">histidine kinase</fullName>
        <ecNumber evidence="2">2.7.13.3</ecNumber>
    </recommendedName>
</protein>
<dbReference type="InterPro" id="IPR005467">
    <property type="entry name" value="His_kinase_dom"/>
</dbReference>
<evidence type="ECO:0000259" key="13">
    <source>
        <dbReference type="PROSITE" id="PS50113"/>
    </source>
</evidence>
<feature type="transmembrane region" description="Helical" evidence="10">
    <location>
        <begin position="26"/>
        <end position="53"/>
    </location>
</feature>
<feature type="domain" description="PAC" evidence="13">
    <location>
        <begin position="220"/>
        <end position="273"/>
    </location>
</feature>
<dbReference type="InterPro" id="IPR003661">
    <property type="entry name" value="HisK_dim/P_dom"/>
</dbReference>
<sequence length="556" mass="58865">MPDFAYLFDAAPLSPLGACLLWRRELLWLFAGSETAAAAASIVILAALLVYFVRRREPGFLLLVALLAGFLLADSTVHLARLWQLWHADHGVTGLVAAGAALVAVASAVVMRPALGRALALPSAADLAREVEFRREAEARARESEARLADLFEHMADAVFVVALRPDGSFAYESVNFAFERLFGVGRDKVIGQGARACLTDEATAILLERRFSEALAGHAPVEYEASGFTRAGYRHWHTVLVPLRGPDGQVARLLGSVRDVTETRRLQADLQETARLATVGSMCAGVAHEMSQPVNVIALWAGNARAALAAGRAQPDRLARTFDIMLDQSRRIGALLERMRELTRDGGAGIVGGAVPLAAPGSDRDPGAPNPSADPVEPFDVAAAVETVTAVASRQYAIEETVEITLDRPSGAIPVRGQRAKLEQALLQLIANAHDAVLERRARDPTAPAWIAVALRADHGAGVVAIAVRDTGGGVPETVRGRIFDPFYTTKEPGRGTGLGLAIAQGVARSMGGRLETWNEASGTAEAGAVFCLTLPLAPREPESSGPPRVGAAVA</sequence>
<dbReference type="Proteomes" id="UP000597507">
    <property type="component" value="Unassembled WGS sequence"/>
</dbReference>
<feature type="domain" description="PAS" evidence="12">
    <location>
        <begin position="144"/>
        <end position="219"/>
    </location>
</feature>
<dbReference type="Gene3D" id="1.10.287.130">
    <property type="match status" value="1"/>
</dbReference>
<evidence type="ECO:0000313" key="14">
    <source>
        <dbReference type="EMBL" id="GGG24496.1"/>
    </source>
</evidence>
<dbReference type="SUPFAM" id="SSF47384">
    <property type="entry name" value="Homodimeric domain of signal transducing histidine kinase"/>
    <property type="match status" value="1"/>
</dbReference>
<evidence type="ECO:0000256" key="9">
    <source>
        <dbReference type="SAM" id="MobiDB-lite"/>
    </source>
</evidence>
<dbReference type="InterPro" id="IPR036097">
    <property type="entry name" value="HisK_dim/P_sf"/>
</dbReference>
<evidence type="ECO:0000256" key="3">
    <source>
        <dbReference type="ARBA" id="ARBA00022553"/>
    </source>
</evidence>
<evidence type="ECO:0000256" key="6">
    <source>
        <dbReference type="ARBA" id="ARBA00022777"/>
    </source>
</evidence>
<reference evidence="14 15" key="1">
    <citation type="journal article" date="2014" name="Int. J. Syst. Evol. Microbiol.">
        <title>Complete genome sequence of Corynebacterium casei LMG S-19264T (=DSM 44701T), isolated from a smear-ripened cheese.</title>
        <authorList>
            <consortium name="US DOE Joint Genome Institute (JGI-PGF)"/>
            <person name="Walter F."/>
            <person name="Albersmeier A."/>
            <person name="Kalinowski J."/>
            <person name="Ruckert C."/>
        </authorList>
    </citation>
    <scope>NUCLEOTIDE SEQUENCE [LARGE SCALE GENOMIC DNA]</scope>
    <source>
        <strain evidence="14 15">CGMCC 1.16330</strain>
    </source>
</reference>
<name>A0A8J3EBK8_9PROT</name>
<keyword evidence="3" id="KW-0597">Phosphoprotein</keyword>
<keyword evidence="4" id="KW-0808">Transferase</keyword>
<evidence type="ECO:0000259" key="11">
    <source>
        <dbReference type="PROSITE" id="PS50109"/>
    </source>
</evidence>
<dbReference type="SUPFAM" id="SSF55874">
    <property type="entry name" value="ATPase domain of HSP90 chaperone/DNA topoisomerase II/histidine kinase"/>
    <property type="match status" value="1"/>
</dbReference>
<dbReference type="GO" id="GO:0000155">
    <property type="term" value="F:phosphorelay sensor kinase activity"/>
    <property type="evidence" value="ECO:0007669"/>
    <property type="project" value="InterPro"/>
</dbReference>
<dbReference type="PANTHER" id="PTHR43065">
    <property type="entry name" value="SENSOR HISTIDINE KINASE"/>
    <property type="match status" value="1"/>
</dbReference>
<organism evidence="14 15">
    <name type="scientific">Caldovatus sediminis</name>
    <dbReference type="NCBI Taxonomy" id="2041189"/>
    <lineage>
        <taxon>Bacteria</taxon>
        <taxon>Pseudomonadati</taxon>
        <taxon>Pseudomonadota</taxon>
        <taxon>Alphaproteobacteria</taxon>
        <taxon>Acetobacterales</taxon>
        <taxon>Roseomonadaceae</taxon>
        <taxon>Caldovatus</taxon>
    </lineage>
</organism>
<dbReference type="GO" id="GO:0005524">
    <property type="term" value="F:ATP binding"/>
    <property type="evidence" value="ECO:0007669"/>
    <property type="project" value="UniProtKB-KW"/>
</dbReference>
<keyword evidence="10" id="KW-0812">Transmembrane</keyword>
<keyword evidence="10" id="KW-1133">Transmembrane helix</keyword>
<dbReference type="PROSITE" id="PS50109">
    <property type="entry name" value="HIS_KIN"/>
    <property type="match status" value="1"/>
</dbReference>
<dbReference type="Gene3D" id="3.30.565.10">
    <property type="entry name" value="Histidine kinase-like ATPase, C-terminal domain"/>
    <property type="match status" value="1"/>
</dbReference>
<proteinExistence type="predicted"/>
<dbReference type="CDD" id="cd00130">
    <property type="entry name" value="PAS"/>
    <property type="match status" value="1"/>
</dbReference>
<keyword evidence="5" id="KW-0547">Nucleotide-binding</keyword>
<dbReference type="AlphaFoldDB" id="A0A8J3EBK8"/>
<keyword evidence="7" id="KW-0067">ATP-binding</keyword>
<evidence type="ECO:0000256" key="8">
    <source>
        <dbReference type="ARBA" id="ARBA00023012"/>
    </source>
</evidence>
<dbReference type="PANTHER" id="PTHR43065:SF46">
    <property type="entry name" value="C4-DICARBOXYLATE TRANSPORT SENSOR PROTEIN DCTB"/>
    <property type="match status" value="1"/>
</dbReference>
<feature type="domain" description="Histidine kinase" evidence="11">
    <location>
        <begin position="286"/>
        <end position="540"/>
    </location>
</feature>
<keyword evidence="10" id="KW-0472">Membrane</keyword>
<evidence type="ECO:0000313" key="15">
    <source>
        <dbReference type="Proteomes" id="UP000597507"/>
    </source>
</evidence>
<dbReference type="Pfam" id="PF00512">
    <property type="entry name" value="HisKA"/>
    <property type="match status" value="1"/>
</dbReference>
<dbReference type="InterPro" id="IPR013656">
    <property type="entry name" value="PAS_4"/>
</dbReference>
<evidence type="ECO:0000256" key="4">
    <source>
        <dbReference type="ARBA" id="ARBA00022679"/>
    </source>
</evidence>
<dbReference type="NCBIfam" id="TIGR00229">
    <property type="entry name" value="sensory_box"/>
    <property type="match status" value="1"/>
</dbReference>
<feature type="region of interest" description="Disordered" evidence="9">
    <location>
        <begin position="358"/>
        <end position="377"/>
    </location>
</feature>
<feature type="transmembrane region" description="Helical" evidence="10">
    <location>
        <begin position="60"/>
        <end position="80"/>
    </location>
</feature>
<dbReference type="InterPro" id="IPR003594">
    <property type="entry name" value="HATPase_dom"/>
</dbReference>
<evidence type="ECO:0000256" key="2">
    <source>
        <dbReference type="ARBA" id="ARBA00012438"/>
    </source>
</evidence>
<dbReference type="Pfam" id="PF02518">
    <property type="entry name" value="HATPase_c"/>
    <property type="match status" value="1"/>
</dbReference>